<keyword evidence="1" id="KW-0812">Transmembrane</keyword>
<evidence type="ECO:0000313" key="2">
    <source>
        <dbReference type="EMBL" id="AAM18178.1"/>
    </source>
</evidence>
<evidence type="ECO:0000256" key="1">
    <source>
        <dbReference type="SAM" id="Phobius"/>
    </source>
</evidence>
<accession>Q8RX90</accession>
<reference evidence="2" key="1">
    <citation type="submission" date="2002-03" db="EMBL/GenBank/DDBJ databases">
        <title>A novel tapetum-specific gene from Nicotiana tabacum.</title>
        <authorList>
            <person name="Seul J.A."/>
            <person name="Hong C.B."/>
            <person name="Lee I."/>
        </authorList>
    </citation>
    <scope>NUCLEOTIDE SEQUENCE</scope>
</reference>
<sequence length="245" mass="27820">MILYSCSQHNNRKKYIFVCYIQEIYKFYIPFRLTNINIFSRELSMIFAVVKIENSKLCSTSLLYNVTSSLCFRIIFLKRYYIIVEEPSGKATDFSPANSTMAFLATTSPIHVLALLMLIFASTKMHHAQGKSITGPCVVACSKKTIACVVRCRFATDKCSQDCAIDSIHCVSSCLIQNTPPPTAMILDTDDSRDGDSMEYTNNFDLNPYVLVEKSTECGQIINFRTHKLQYISHEIQILNTPLRI</sequence>
<proteinExistence type="predicted"/>
<organism evidence="2">
    <name type="scientific">Nicotiana tabacum</name>
    <name type="common">Common tobacco</name>
    <dbReference type="NCBI Taxonomy" id="4097"/>
    <lineage>
        <taxon>Eukaryota</taxon>
        <taxon>Viridiplantae</taxon>
        <taxon>Streptophyta</taxon>
        <taxon>Embryophyta</taxon>
        <taxon>Tracheophyta</taxon>
        <taxon>Spermatophyta</taxon>
        <taxon>Magnoliopsida</taxon>
        <taxon>eudicotyledons</taxon>
        <taxon>Gunneridae</taxon>
        <taxon>Pentapetalae</taxon>
        <taxon>asterids</taxon>
        <taxon>lamiids</taxon>
        <taxon>Solanales</taxon>
        <taxon>Solanaceae</taxon>
        <taxon>Nicotianoideae</taxon>
        <taxon>Nicotianeae</taxon>
        <taxon>Nicotiana</taxon>
    </lineage>
</organism>
<keyword evidence="1" id="KW-1133">Transmembrane helix</keyword>
<protein>
    <submittedName>
        <fullName evidence="2">Anther protein</fullName>
    </submittedName>
</protein>
<keyword evidence="1" id="KW-0472">Membrane</keyword>
<name>Q8RX90_TOBAC</name>
<dbReference type="AlphaFoldDB" id="Q8RX90"/>
<feature type="transmembrane region" description="Helical" evidence="1">
    <location>
        <begin position="101"/>
        <end position="121"/>
    </location>
</feature>
<feature type="transmembrane region" description="Helical" evidence="1">
    <location>
        <begin position="62"/>
        <end position="81"/>
    </location>
</feature>
<gene>
    <name evidence="2" type="primary">A37</name>
</gene>
<dbReference type="EMBL" id="AY090039">
    <property type="protein sequence ID" value="AAM18178.1"/>
    <property type="molecule type" value="Genomic_DNA"/>
</dbReference>